<evidence type="ECO:0000256" key="2">
    <source>
        <dbReference type="SAM" id="SignalP"/>
    </source>
</evidence>
<sequence length="119" mass="12322">MRIALIVTAACLGLAGCSSAGGTAEPPGATAPPDSAPTTHQAAEPRTDAGVRAAAQEEFDSYSSGDYGGAWDVFSAAGQRAISRANYQRLLKLCPPLAEGVRFNIERSPWTATIRRASA</sequence>
<accession>A0ABP8R087</accession>
<dbReference type="RefSeq" id="WP_345473649.1">
    <property type="nucleotide sequence ID" value="NZ_BAABHF010000049.1"/>
</dbReference>
<feature type="region of interest" description="Disordered" evidence="1">
    <location>
        <begin position="22"/>
        <end position="50"/>
    </location>
</feature>
<keyword evidence="2" id="KW-0732">Signal</keyword>
<name>A0ABP8R087_9ACTN</name>
<reference evidence="4" key="1">
    <citation type="journal article" date="2019" name="Int. J. Syst. Evol. Microbiol.">
        <title>The Global Catalogue of Microorganisms (GCM) 10K type strain sequencing project: providing services to taxonomists for standard genome sequencing and annotation.</title>
        <authorList>
            <consortium name="The Broad Institute Genomics Platform"/>
            <consortium name="The Broad Institute Genome Sequencing Center for Infectious Disease"/>
            <person name="Wu L."/>
            <person name="Ma J."/>
        </authorList>
    </citation>
    <scope>NUCLEOTIDE SEQUENCE [LARGE SCALE GENOMIC DNA]</scope>
    <source>
        <strain evidence="4">JCM 17933</strain>
    </source>
</reference>
<protein>
    <submittedName>
        <fullName evidence="3">Uncharacterized protein</fullName>
    </submittedName>
</protein>
<dbReference type="EMBL" id="BAABHF010000049">
    <property type="protein sequence ID" value="GAA4514743.1"/>
    <property type="molecule type" value="Genomic_DNA"/>
</dbReference>
<dbReference type="PROSITE" id="PS51257">
    <property type="entry name" value="PROKAR_LIPOPROTEIN"/>
    <property type="match status" value="1"/>
</dbReference>
<gene>
    <name evidence="3" type="ORF">GCM10023191_083690</name>
</gene>
<feature type="chain" id="PRO_5047358409" evidence="2">
    <location>
        <begin position="21"/>
        <end position="119"/>
    </location>
</feature>
<feature type="compositionally biased region" description="Low complexity" evidence="1">
    <location>
        <begin position="22"/>
        <end position="33"/>
    </location>
</feature>
<proteinExistence type="predicted"/>
<evidence type="ECO:0000256" key="1">
    <source>
        <dbReference type="SAM" id="MobiDB-lite"/>
    </source>
</evidence>
<dbReference type="Proteomes" id="UP001500503">
    <property type="component" value="Unassembled WGS sequence"/>
</dbReference>
<keyword evidence="4" id="KW-1185">Reference proteome</keyword>
<evidence type="ECO:0000313" key="3">
    <source>
        <dbReference type="EMBL" id="GAA4514743.1"/>
    </source>
</evidence>
<comment type="caution">
    <text evidence="3">The sequence shown here is derived from an EMBL/GenBank/DDBJ whole genome shotgun (WGS) entry which is preliminary data.</text>
</comment>
<feature type="signal peptide" evidence="2">
    <location>
        <begin position="1"/>
        <end position="20"/>
    </location>
</feature>
<organism evidence="3 4">
    <name type="scientific">Actinoallomurus oryzae</name>
    <dbReference type="NCBI Taxonomy" id="502180"/>
    <lineage>
        <taxon>Bacteria</taxon>
        <taxon>Bacillati</taxon>
        <taxon>Actinomycetota</taxon>
        <taxon>Actinomycetes</taxon>
        <taxon>Streptosporangiales</taxon>
        <taxon>Thermomonosporaceae</taxon>
        <taxon>Actinoallomurus</taxon>
    </lineage>
</organism>
<evidence type="ECO:0000313" key="4">
    <source>
        <dbReference type="Proteomes" id="UP001500503"/>
    </source>
</evidence>